<dbReference type="EMBL" id="LUXM01000033">
    <property type="protein sequence ID" value="KZU94557.1"/>
    <property type="molecule type" value="Genomic_DNA"/>
</dbReference>
<organism evidence="2 5">
    <name type="scientific">Lactiplantibacillus plantarum</name>
    <name type="common">Lactobacillus plantarum</name>
    <dbReference type="NCBI Taxonomy" id="1590"/>
    <lineage>
        <taxon>Bacteria</taxon>
        <taxon>Bacillati</taxon>
        <taxon>Bacillota</taxon>
        <taxon>Bacilli</taxon>
        <taxon>Lactobacillales</taxon>
        <taxon>Lactobacillaceae</taxon>
        <taxon>Lactiplantibacillus</taxon>
    </lineage>
</organism>
<dbReference type="Proteomes" id="UP000076989">
    <property type="component" value="Unassembled WGS sequence"/>
</dbReference>
<reference evidence="4 5" key="1">
    <citation type="submission" date="2016-03" db="EMBL/GenBank/DDBJ databases">
        <title>Comparative genomics of 54 Lactobacillus plantarum strains reveals genomic uncoupling from niche constraints.</title>
        <authorList>
            <person name="Martino M.E."/>
        </authorList>
    </citation>
    <scope>NUCLEOTIDE SEQUENCE [LARGE SCALE GENOMIC DNA]</scope>
    <source>
        <strain evidence="2 5">19.1</strain>
        <strain evidence="3 4">NAB2</strain>
        <strain evidence="1 6">Nizo2260</strain>
    </source>
</reference>
<accession>A0A162EBC1</accession>
<dbReference type="EMBL" id="LUWI01000021">
    <property type="protein sequence ID" value="KZU04179.1"/>
    <property type="molecule type" value="Genomic_DNA"/>
</dbReference>
<sequence length="42" mass="4676">MRIIVSPPNQIASAINSTVLPQSLKIHQNLVNLTRAISERDH</sequence>
<evidence type="ECO:0000313" key="1">
    <source>
        <dbReference type="EMBL" id="KZU04179.1"/>
    </source>
</evidence>
<name>A0A162EBC1_LACPN</name>
<evidence type="ECO:0000313" key="2">
    <source>
        <dbReference type="EMBL" id="KZU94557.1"/>
    </source>
</evidence>
<dbReference type="PATRIC" id="fig|1590.142.peg.862"/>
<dbReference type="Proteomes" id="UP000076872">
    <property type="component" value="Unassembled WGS sequence"/>
</dbReference>
<proteinExistence type="predicted"/>
<evidence type="ECO:0000313" key="4">
    <source>
        <dbReference type="Proteomes" id="UP000076872"/>
    </source>
</evidence>
<evidence type="ECO:0000313" key="3">
    <source>
        <dbReference type="EMBL" id="KZV03631.1"/>
    </source>
</evidence>
<dbReference type="AlphaFoldDB" id="A0A162EBC1"/>
<dbReference type="Proteomes" id="UP000076882">
    <property type="component" value="Unassembled WGS sequence"/>
</dbReference>
<protein>
    <submittedName>
        <fullName evidence="2">Uncharacterized protein</fullName>
    </submittedName>
</protein>
<gene>
    <name evidence="2" type="ORF">Lp19_2531</name>
    <name evidence="3" type="ORF">NAB2_1265</name>
    <name evidence="1" type="ORF">Nizo2260_1566</name>
</gene>
<evidence type="ECO:0000313" key="5">
    <source>
        <dbReference type="Proteomes" id="UP000076882"/>
    </source>
</evidence>
<dbReference type="EMBL" id="LUXO01000024">
    <property type="protein sequence ID" value="KZV03631.1"/>
    <property type="molecule type" value="Genomic_DNA"/>
</dbReference>
<evidence type="ECO:0000313" key="6">
    <source>
        <dbReference type="Proteomes" id="UP000076989"/>
    </source>
</evidence>
<comment type="caution">
    <text evidence="2">The sequence shown here is derived from an EMBL/GenBank/DDBJ whole genome shotgun (WGS) entry which is preliminary data.</text>
</comment>